<keyword evidence="1" id="KW-1133">Transmembrane helix</keyword>
<protein>
    <submittedName>
        <fullName evidence="4">FecR domain-containing protein</fullName>
    </submittedName>
</protein>
<dbReference type="PANTHER" id="PTHR30273:SF2">
    <property type="entry name" value="PROTEIN FECR"/>
    <property type="match status" value="1"/>
</dbReference>
<evidence type="ECO:0000313" key="4">
    <source>
        <dbReference type="EMBL" id="MDO1444794.1"/>
    </source>
</evidence>
<gene>
    <name evidence="4" type="ORF">Q0590_00960</name>
</gene>
<accession>A0ABT8QY78</accession>
<comment type="caution">
    <text evidence="4">The sequence shown here is derived from an EMBL/GenBank/DDBJ whole genome shotgun (WGS) entry which is preliminary data.</text>
</comment>
<dbReference type="InterPro" id="IPR032508">
    <property type="entry name" value="FecR_C"/>
</dbReference>
<keyword evidence="5" id="KW-1185">Reference proteome</keyword>
<dbReference type="PANTHER" id="PTHR30273">
    <property type="entry name" value="PERIPLASMIC SIGNAL SENSOR AND SIGMA FACTOR ACTIVATOR FECR-RELATED"/>
    <property type="match status" value="1"/>
</dbReference>
<evidence type="ECO:0000259" key="3">
    <source>
        <dbReference type="Pfam" id="PF16344"/>
    </source>
</evidence>
<dbReference type="Pfam" id="PF16344">
    <property type="entry name" value="FecR_C"/>
    <property type="match status" value="1"/>
</dbReference>
<feature type="domain" description="FecR protein" evidence="2">
    <location>
        <begin position="124"/>
        <end position="218"/>
    </location>
</feature>
<organism evidence="4 5">
    <name type="scientific">Rhodocytophaga aerolata</name>
    <dbReference type="NCBI Taxonomy" id="455078"/>
    <lineage>
        <taxon>Bacteria</taxon>
        <taxon>Pseudomonadati</taxon>
        <taxon>Bacteroidota</taxon>
        <taxon>Cytophagia</taxon>
        <taxon>Cytophagales</taxon>
        <taxon>Rhodocytophagaceae</taxon>
        <taxon>Rhodocytophaga</taxon>
    </lineage>
</organism>
<dbReference type="EMBL" id="JAUKPO010000001">
    <property type="protein sequence ID" value="MDO1444794.1"/>
    <property type="molecule type" value="Genomic_DNA"/>
</dbReference>
<dbReference type="PIRSF" id="PIRSF018266">
    <property type="entry name" value="FecR"/>
    <property type="match status" value="1"/>
</dbReference>
<keyword evidence="1" id="KW-0472">Membrane</keyword>
<name>A0ABT8QY78_9BACT</name>
<dbReference type="Gene3D" id="2.60.120.1440">
    <property type="match status" value="1"/>
</dbReference>
<dbReference type="RefSeq" id="WP_302035596.1">
    <property type="nucleotide sequence ID" value="NZ_JAUKPO010000001.1"/>
</dbReference>
<sequence length="336" mass="38096">MKNNLSKEELLRKYLANECSPEELELVFDYLQSPQADAQLHAMLNAEITETIQAPEKTDNALAESMYPAIEQKIQRRETPDQAKRTGRSWFTFPWRMAAVLTGAVLSAVVAYYALHKKNTFVEHATAYGQTMSVLLPDSSQVTLNGNSSIRYAQNWLPTDDREVWLTGEAFFSVKHTQAQQKFRVNTSDKFNVEVLGTEFNVYNRSAKTRVVLNSGKVTLNMQASDQQNQITMQPGELVEFKNNPSTYVKKGVNAEVYSSWINKKLILENTSFQEIALLLEETYGLSVVVPDRSFYEERFSGIVPCGNADMLLKALSLSFNLNFQKTGNKVKFQIK</sequence>
<dbReference type="InterPro" id="IPR012373">
    <property type="entry name" value="Ferrdict_sens_TM"/>
</dbReference>
<dbReference type="InterPro" id="IPR006860">
    <property type="entry name" value="FecR"/>
</dbReference>
<evidence type="ECO:0000256" key="1">
    <source>
        <dbReference type="SAM" id="Phobius"/>
    </source>
</evidence>
<reference evidence="4" key="1">
    <citation type="submission" date="2023-07" db="EMBL/GenBank/DDBJ databases">
        <title>The genome sequence of Rhodocytophaga aerolata KACC 12507.</title>
        <authorList>
            <person name="Zhang X."/>
        </authorList>
    </citation>
    <scope>NUCLEOTIDE SEQUENCE</scope>
    <source>
        <strain evidence="4">KACC 12507</strain>
    </source>
</reference>
<keyword evidence="1" id="KW-0812">Transmembrane</keyword>
<feature type="domain" description="Protein FecR C-terminal" evidence="3">
    <location>
        <begin position="265"/>
        <end position="331"/>
    </location>
</feature>
<dbReference type="Pfam" id="PF04773">
    <property type="entry name" value="FecR"/>
    <property type="match status" value="1"/>
</dbReference>
<evidence type="ECO:0000259" key="2">
    <source>
        <dbReference type="Pfam" id="PF04773"/>
    </source>
</evidence>
<evidence type="ECO:0000313" key="5">
    <source>
        <dbReference type="Proteomes" id="UP001168528"/>
    </source>
</evidence>
<feature type="transmembrane region" description="Helical" evidence="1">
    <location>
        <begin position="93"/>
        <end position="115"/>
    </location>
</feature>
<dbReference type="Gene3D" id="3.55.50.30">
    <property type="match status" value="1"/>
</dbReference>
<dbReference type="Proteomes" id="UP001168528">
    <property type="component" value="Unassembled WGS sequence"/>
</dbReference>
<proteinExistence type="predicted"/>